<proteinExistence type="predicted"/>
<dbReference type="Proteomes" id="UP001056648">
    <property type="component" value="Chromosome 2"/>
</dbReference>
<protein>
    <submittedName>
        <fullName evidence="2">Uncharacterized protein</fullName>
    </submittedName>
</protein>
<accession>A0ABY4VWB5</accession>
<dbReference type="RefSeq" id="WP_252252742.1">
    <property type="nucleotide sequence ID" value="NZ_CP098736.1"/>
</dbReference>
<organism evidence="2 3">
    <name type="scientific">Cupriavidus gilardii</name>
    <dbReference type="NCBI Taxonomy" id="82541"/>
    <lineage>
        <taxon>Bacteria</taxon>
        <taxon>Pseudomonadati</taxon>
        <taxon>Pseudomonadota</taxon>
        <taxon>Betaproteobacteria</taxon>
        <taxon>Burkholderiales</taxon>
        <taxon>Burkholderiaceae</taxon>
        <taxon>Cupriavidus</taxon>
    </lineage>
</organism>
<keyword evidence="1" id="KW-0472">Membrane</keyword>
<keyword evidence="1" id="KW-0812">Transmembrane</keyword>
<sequence>MIDDTTDYQVHRSLRDACGPKAQLQVEPEYDITDWLLVAVYGVGIGALWYLAVALRAGA</sequence>
<keyword evidence="3" id="KW-1185">Reference proteome</keyword>
<dbReference type="EMBL" id="CP098736">
    <property type="protein sequence ID" value="USE79020.1"/>
    <property type="molecule type" value="Genomic_DNA"/>
</dbReference>
<evidence type="ECO:0000256" key="1">
    <source>
        <dbReference type="SAM" id="Phobius"/>
    </source>
</evidence>
<name>A0ABY4VWB5_9BURK</name>
<evidence type="ECO:0000313" key="2">
    <source>
        <dbReference type="EMBL" id="USE79020.1"/>
    </source>
</evidence>
<keyword evidence="1" id="KW-1133">Transmembrane helix</keyword>
<feature type="transmembrane region" description="Helical" evidence="1">
    <location>
        <begin position="35"/>
        <end position="55"/>
    </location>
</feature>
<gene>
    <name evidence="2" type="ORF">NDR89_20500</name>
</gene>
<evidence type="ECO:0000313" key="3">
    <source>
        <dbReference type="Proteomes" id="UP001056648"/>
    </source>
</evidence>
<reference evidence="2" key="1">
    <citation type="submission" date="2022-06" db="EMBL/GenBank/DDBJ databases">
        <title>Complete genome sequence and characterization of Cupriavidus gilardii QJ1 isolated from contaminating cells.</title>
        <authorList>
            <person name="Qi J."/>
        </authorList>
    </citation>
    <scope>NUCLEOTIDE SEQUENCE</scope>
    <source>
        <strain evidence="2">QJ1</strain>
    </source>
</reference>